<evidence type="ECO:0000256" key="4">
    <source>
        <dbReference type="SAM" id="MobiDB-lite"/>
    </source>
</evidence>
<keyword evidence="5" id="KW-1133">Transmembrane helix</keyword>
<dbReference type="Gene3D" id="3.40.1490.10">
    <property type="entry name" value="Bit1"/>
    <property type="match status" value="1"/>
</dbReference>
<keyword evidence="2" id="KW-0378">Hydrolase</keyword>
<sequence>MAALFSPFRFNHSLSHSTPSKRSLIRVSLTLHVGLGTRTPTWSSSTQMNDSIPKSDVAPNDVVKAENADVLVQYVVLRRDLIDTWPLGSVVTQGCHASVSAIWTHKDDPHTVEYCSPGNIDSMHKVTLEVKGEPQILNLSQKLTASSIAHKLWIEQPENIPTCLATKPYPKSIVSSFFKKLKLFQGLNFEIFTRTRSSCSYRPIRTGVERVTRLTLPGIAVRKAEDVILAANCHNVIHKKDPLSVYKRFHSVAEGRAGCFSVSLLPQTLFRSLTSVEKFFINKKKKKTKEDMAASTSSLCYSNLVHGSRKQNPWYPRLFLGAGHKILDQSVRGKRNRSNLGHQEIKLRRRFSVYAVTEGSAKSSKSEETVPSWARPDSDEPPPWAQDEGKENASGQSFEVPFFVYLLASAVTAIAAIGSVFEYVNKNPVFGILNSDSIFYAPLLGFFAFTGIPTSAFLWFKSVQVANKEAEEQDKRDGYR</sequence>
<feature type="transmembrane region" description="Helical" evidence="5">
    <location>
        <begin position="402"/>
        <end position="425"/>
    </location>
</feature>
<gene>
    <name evidence="6" type="ORF">L1049_018685</name>
</gene>
<organism evidence="6 7">
    <name type="scientific">Liquidambar formosana</name>
    <name type="common">Formosan gum</name>
    <dbReference type="NCBI Taxonomy" id="63359"/>
    <lineage>
        <taxon>Eukaryota</taxon>
        <taxon>Viridiplantae</taxon>
        <taxon>Streptophyta</taxon>
        <taxon>Embryophyta</taxon>
        <taxon>Tracheophyta</taxon>
        <taxon>Spermatophyta</taxon>
        <taxon>Magnoliopsida</taxon>
        <taxon>eudicotyledons</taxon>
        <taxon>Gunneridae</taxon>
        <taxon>Pentapetalae</taxon>
        <taxon>Saxifragales</taxon>
        <taxon>Altingiaceae</taxon>
        <taxon>Liquidambar</taxon>
    </lineage>
</organism>
<evidence type="ECO:0000256" key="3">
    <source>
        <dbReference type="ARBA" id="ARBA00048707"/>
    </source>
</evidence>
<dbReference type="EC" id="3.1.1.29" evidence="1"/>
<feature type="region of interest" description="Disordered" evidence="4">
    <location>
        <begin position="362"/>
        <end position="391"/>
    </location>
</feature>
<keyword evidence="5" id="KW-0472">Membrane</keyword>
<dbReference type="Pfam" id="PF01981">
    <property type="entry name" value="PTH2"/>
    <property type="match status" value="1"/>
</dbReference>
<feature type="transmembrane region" description="Helical" evidence="5">
    <location>
        <begin position="437"/>
        <end position="460"/>
    </location>
</feature>
<keyword evidence="7" id="KW-1185">Reference proteome</keyword>
<comment type="catalytic activity">
    <reaction evidence="3">
        <text>an N-acyl-L-alpha-aminoacyl-tRNA + H2O = an N-acyl-L-amino acid + a tRNA + H(+)</text>
        <dbReference type="Rhea" id="RHEA:54448"/>
        <dbReference type="Rhea" id="RHEA-COMP:10123"/>
        <dbReference type="Rhea" id="RHEA-COMP:13883"/>
        <dbReference type="ChEBI" id="CHEBI:15377"/>
        <dbReference type="ChEBI" id="CHEBI:15378"/>
        <dbReference type="ChEBI" id="CHEBI:59874"/>
        <dbReference type="ChEBI" id="CHEBI:78442"/>
        <dbReference type="ChEBI" id="CHEBI:138191"/>
        <dbReference type="EC" id="3.1.1.29"/>
    </reaction>
</comment>
<dbReference type="InterPro" id="IPR023476">
    <property type="entry name" value="Pep_tRNA_hydro_II_dom_sf"/>
</dbReference>
<name>A0AAP0RAG7_LIQFO</name>
<dbReference type="EMBL" id="JBBPBK010000012">
    <property type="protein sequence ID" value="KAK9273873.1"/>
    <property type="molecule type" value="Genomic_DNA"/>
</dbReference>
<evidence type="ECO:0000256" key="1">
    <source>
        <dbReference type="ARBA" id="ARBA00013260"/>
    </source>
</evidence>
<dbReference type="GO" id="GO:0004045">
    <property type="term" value="F:peptidyl-tRNA hydrolase activity"/>
    <property type="evidence" value="ECO:0007669"/>
    <property type="project" value="UniProtKB-EC"/>
</dbReference>
<evidence type="ECO:0000256" key="5">
    <source>
        <dbReference type="SAM" id="Phobius"/>
    </source>
</evidence>
<dbReference type="PANTHER" id="PTHR36042:SF1">
    <property type="entry name" value="OS05G0490900 PROTEIN"/>
    <property type="match status" value="1"/>
</dbReference>
<keyword evidence="5" id="KW-0812">Transmembrane</keyword>
<reference evidence="6 7" key="1">
    <citation type="journal article" date="2024" name="Plant J.">
        <title>Genome sequences and population genomics reveal climatic adaptation and genomic divergence between two closely related sweetgum species.</title>
        <authorList>
            <person name="Xu W.Q."/>
            <person name="Ren C.Q."/>
            <person name="Zhang X.Y."/>
            <person name="Comes H.P."/>
            <person name="Liu X.H."/>
            <person name="Li Y.G."/>
            <person name="Kettle C.J."/>
            <person name="Jalonen R."/>
            <person name="Gaisberger H."/>
            <person name="Ma Y.Z."/>
            <person name="Qiu Y.X."/>
        </authorList>
    </citation>
    <scope>NUCLEOTIDE SEQUENCE [LARGE SCALE GENOMIC DNA]</scope>
    <source>
        <strain evidence="6">Hangzhou</strain>
    </source>
</reference>
<dbReference type="SUPFAM" id="SSF102462">
    <property type="entry name" value="Peptidyl-tRNA hydrolase II"/>
    <property type="match status" value="1"/>
</dbReference>
<evidence type="ECO:0000256" key="2">
    <source>
        <dbReference type="ARBA" id="ARBA00022801"/>
    </source>
</evidence>
<evidence type="ECO:0000313" key="6">
    <source>
        <dbReference type="EMBL" id="KAK9273873.1"/>
    </source>
</evidence>
<dbReference type="InterPro" id="IPR002833">
    <property type="entry name" value="PTH2"/>
</dbReference>
<protein>
    <recommendedName>
        <fullName evidence="1">peptidyl-tRNA hydrolase</fullName>
        <ecNumber evidence="1">3.1.1.29</ecNumber>
    </recommendedName>
</protein>
<dbReference type="AlphaFoldDB" id="A0AAP0RAG7"/>
<evidence type="ECO:0000313" key="7">
    <source>
        <dbReference type="Proteomes" id="UP001415857"/>
    </source>
</evidence>
<dbReference type="Proteomes" id="UP001415857">
    <property type="component" value="Unassembled WGS sequence"/>
</dbReference>
<proteinExistence type="predicted"/>
<dbReference type="CDD" id="cd02429">
    <property type="entry name" value="PTH2_like"/>
    <property type="match status" value="1"/>
</dbReference>
<comment type="caution">
    <text evidence="6">The sequence shown here is derived from an EMBL/GenBank/DDBJ whole genome shotgun (WGS) entry which is preliminary data.</text>
</comment>
<dbReference type="PANTHER" id="PTHR36042">
    <property type="entry name" value="OS05G0490900 PROTEIN"/>
    <property type="match status" value="1"/>
</dbReference>
<accession>A0AAP0RAG7</accession>